<comment type="caution">
    <text evidence="1">The sequence shown here is derived from an EMBL/GenBank/DDBJ whole genome shotgun (WGS) entry which is preliminary data.</text>
</comment>
<evidence type="ECO:0000313" key="1">
    <source>
        <dbReference type="EMBL" id="MFC0216669.1"/>
    </source>
</evidence>
<gene>
    <name evidence="1" type="ORF">ACFFK0_30170</name>
</gene>
<evidence type="ECO:0000313" key="2">
    <source>
        <dbReference type="Proteomes" id="UP001589776"/>
    </source>
</evidence>
<organism evidence="1 2">
    <name type="scientific">Paenibacillus chartarius</name>
    <dbReference type="NCBI Taxonomy" id="747481"/>
    <lineage>
        <taxon>Bacteria</taxon>
        <taxon>Bacillati</taxon>
        <taxon>Bacillota</taxon>
        <taxon>Bacilli</taxon>
        <taxon>Bacillales</taxon>
        <taxon>Paenibacillaceae</taxon>
        <taxon>Paenibacillus</taxon>
    </lineage>
</organism>
<protein>
    <submittedName>
        <fullName evidence="1">Uncharacterized protein</fullName>
    </submittedName>
</protein>
<accession>A0ABV6DVI4</accession>
<dbReference type="RefSeq" id="WP_377475077.1">
    <property type="nucleotide sequence ID" value="NZ_JBHLWN010000124.1"/>
</dbReference>
<dbReference type="Gene3D" id="3.40.50.620">
    <property type="entry name" value="HUPs"/>
    <property type="match status" value="1"/>
</dbReference>
<dbReference type="InterPro" id="IPR014729">
    <property type="entry name" value="Rossmann-like_a/b/a_fold"/>
</dbReference>
<proteinExistence type="predicted"/>
<dbReference type="Proteomes" id="UP001589776">
    <property type="component" value="Unassembled WGS sequence"/>
</dbReference>
<sequence>MAKGNTLMPFGYEVEKETAKGTLLVIGIFDDPEAEHVPELIRLGAERSFHKLVLLPQHEETLRRMKLQAELPYYKRVHGLNGWLEEHQPQLPVQIDEWEGKRQKYTPLDTLLQFAVDKYKAPHFVAMTDTYANAFATYASFDEWIRRVRLLVVTKPGFEPHPKLAARDNRWEAVYM</sequence>
<reference evidence="1 2" key="1">
    <citation type="submission" date="2024-09" db="EMBL/GenBank/DDBJ databases">
        <authorList>
            <person name="Sun Q."/>
            <person name="Mori K."/>
        </authorList>
    </citation>
    <scope>NUCLEOTIDE SEQUENCE [LARGE SCALE GENOMIC DNA]</scope>
    <source>
        <strain evidence="1 2">CCM 7759</strain>
    </source>
</reference>
<name>A0ABV6DVI4_9BACL</name>
<keyword evidence="2" id="KW-1185">Reference proteome</keyword>
<dbReference type="EMBL" id="JBHLWN010000124">
    <property type="protein sequence ID" value="MFC0216669.1"/>
    <property type="molecule type" value="Genomic_DNA"/>
</dbReference>